<comment type="caution">
    <text evidence="2">The sequence shown here is derived from an EMBL/GenBank/DDBJ whole genome shotgun (WGS) entry which is preliminary data.</text>
</comment>
<dbReference type="CDD" id="cd09618">
    <property type="entry name" value="CBM9_like_2"/>
    <property type="match status" value="1"/>
</dbReference>
<proteinExistence type="predicted"/>
<evidence type="ECO:0000259" key="1">
    <source>
        <dbReference type="Pfam" id="PF19313"/>
    </source>
</evidence>
<evidence type="ECO:0000313" key="2">
    <source>
        <dbReference type="EMBL" id="MDY7226395.1"/>
    </source>
</evidence>
<feature type="domain" description="DUF5916" evidence="1">
    <location>
        <begin position="475"/>
        <end position="824"/>
    </location>
</feature>
<protein>
    <submittedName>
        <fullName evidence="2">DUF5916 domain-containing protein</fullName>
    </submittedName>
</protein>
<dbReference type="EMBL" id="JAXIVS010000002">
    <property type="protein sequence ID" value="MDY7226395.1"/>
    <property type="molecule type" value="Genomic_DNA"/>
</dbReference>
<feature type="domain" description="DUF5916" evidence="1">
    <location>
        <begin position="252"/>
        <end position="353"/>
    </location>
</feature>
<dbReference type="Proteomes" id="UP001291309">
    <property type="component" value="Unassembled WGS sequence"/>
</dbReference>
<dbReference type="RefSeq" id="WP_321545114.1">
    <property type="nucleotide sequence ID" value="NZ_JAXIVS010000002.1"/>
</dbReference>
<name>A0ABU5GZ18_9BACT</name>
<dbReference type="InterPro" id="IPR045670">
    <property type="entry name" value="DUF5916"/>
</dbReference>
<dbReference type="Pfam" id="PF19313">
    <property type="entry name" value="DUF5916"/>
    <property type="match status" value="2"/>
</dbReference>
<keyword evidence="3" id="KW-1185">Reference proteome</keyword>
<accession>A0ABU5GZ18</accession>
<evidence type="ECO:0000313" key="3">
    <source>
        <dbReference type="Proteomes" id="UP001291309"/>
    </source>
</evidence>
<reference evidence="2 3" key="1">
    <citation type="submission" date="2023-12" db="EMBL/GenBank/DDBJ databases">
        <title>the genome sequence of Hyalangium sp. s54d21.</title>
        <authorList>
            <person name="Zhang X."/>
        </authorList>
    </citation>
    <scope>NUCLEOTIDE SEQUENCE [LARGE SCALE GENOMIC DNA]</scope>
    <source>
        <strain evidence="3">s54d21</strain>
    </source>
</reference>
<gene>
    <name evidence="2" type="ORF">SYV04_08365</name>
</gene>
<sequence length="862" mass="94119">MKTVGMEAVRQAGGLAVLLCSIVAEAAVEGPGRDQFLRAAAARGDIRTDGRLDEPAWAEAPVFDAFVQRFPTAGAAPSERTELRILYDSERVYIGVTARDSQPALVDRRLGRRDSTLTTDLVQLIIDSTHDHRTAYSFSLSAGGVQGDGLFYDDRNYTTDWDGVWDGATSHGAEGWVAEFSIPLSLLRFPDTSVQTWGFSVRRQIARLNEESESVDNPRTSNANVSRLGHLTGLEGLQSRSGVELVPYVATRGTMRPQFSDNALPYPRLMEPTLDVGLDLRAALTSELALNATFNPDFGQVEADELILNLSTFEAFFPEKRTFFTQGMELFQPVGGSLENVPQGLFYSRRIGLTTPILGAAKLTGTLTKGVEVGVLNALVTGPWQEQDEERPDRRWRLHSTRPLHLGPNSSLPGTPQPATNFLAAVVRGSVGANSRVGGSFAAATPLVGGCTEEEAALDEEDQPAECLARGGQGAAMDFDFKTADSEYGVLGQVDASRVSDGPPERTKADGTVLRRGSTGYGGYLRAGKFGGDGFRWDVSYDFSSPTLDLNATGFQQTQNVHSPYAWLHYTRPNGAGPFKGVEVNLGGGSNWTTDGRGVNRGSWFNFNAAVDLPSFDMVGVETGANLGGYDVRELDGTGIPLEREHSSFFVFFWETNGKRMLSLSGFAALGHHDRGPAPGAWGWGAEAALSLRPHPALETRLEVISDRTPFAPRFVENLGDQRFLLANLESNFLSLTLRQQWVLRPNLTLQGYAQLFSAYGVYGPFFEAASDVARTPIRISRMRPTEGRTDEDFYDVALNLNVVLRWEYRLGSTLFLVYSRSQQGLATPEGARVPATVLPRRLLSGPATDAVLLKWSYYWHA</sequence>
<dbReference type="Gene3D" id="2.60.40.1190">
    <property type="match status" value="1"/>
</dbReference>
<organism evidence="2 3">
    <name type="scientific">Hyalangium rubrum</name>
    <dbReference type="NCBI Taxonomy" id="3103134"/>
    <lineage>
        <taxon>Bacteria</taxon>
        <taxon>Pseudomonadati</taxon>
        <taxon>Myxococcota</taxon>
        <taxon>Myxococcia</taxon>
        <taxon>Myxococcales</taxon>
        <taxon>Cystobacterineae</taxon>
        <taxon>Archangiaceae</taxon>
        <taxon>Hyalangium</taxon>
    </lineage>
</organism>
<dbReference type="SUPFAM" id="SSF49344">
    <property type="entry name" value="CBD9-like"/>
    <property type="match status" value="1"/>
</dbReference>